<dbReference type="PANTHER" id="PTHR19879:SF1">
    <property type="entry name" value="CANNONBALL-RELATED"/>
    <property type="match status" value="1"/>
</dbReference>
<keyword evidence="4" id="KW-0805">Transcription regulation</keyword>
<keyword evidence="12" id="KW-1185">Reference proteome</keyword>
<protein>
    <recommendedName>
        <fullName evidence="10">TFIID subunit TAF5 NTD2 domain-containing protein</fullName>
    </recommendedName>
</protein>
<dbReference type="PROSITE" id="PS00678">
    <property type="entry name" value="WD_REPEATS_1"/>
    <property type="match status" value="3"/>
</dbReference>
<dbReference type="InterPro" id="IPR015943">
    <property type="entry name" value="WD40/YVTN_repeat-like_dom_sf"/>
</dbReference>
<evidence type="ECO:0000256" key="2">
    <source>
        <dbReference type="ARBA" id="ARBA00022574"/>
    </source>
</evidence>
<proteinExistence type="predicted"/>
<sequence length="958" mass="103415">MAASKKSDSQTEPEPTSTANPQSQPWSDQLSPSSEEALVLSYLRKHGLTEAASSLTKLLSERSAVNQETEAGVSKKAKTATSSPLDYNLSDSDERPTTGSGYDLDGAPSIALWGAGCPKLKTGGERDEARGYVEGFTSLITWILSLGDDPAFVIPGVNDEDEIDDTDEQKEEEQDDVDAMEVDEESQKPNKGLAKLVQHALASASNNISNPPSLSAKQRSQIPPTNNLLTPPSTKPELLSLSFPLMVHTYCELQSCSMSNTARAFLQTYRHLYEPSHPDAISDLDKCKTTSLLVELNEAVMNSNSIQNELRAIQTQLANGSKKREELQKSLESYLEKERDKNEKSSIILNQENNLAKIDGTLSRLSSRLQELTSRNNQLQSRLSAFPFLRRVRALKWNVTISAATYHALEGYAAANSESMVMMALLMNRCHLIVERRDPLPFVPSAVLDDLIDGDKKETVRWAAPVHPAVRAMEAGGQQLKSMLVPSEALPYPKYHLDGEKDAESKSAVEFNRALLVNGFRRLEALELKSGYESYGATNSAERSNIADPLAPSVLLGSLCCSNEADVGAGAPWAESHVGITSASVCPPDGRKVAVGCDDAAVRIWSLDRPVKDTSKDGSSHGSALGEPSMVLLGHKNGFPVFDVDWTRNGRTLLSAGGDGSIRLWDTEAVGPYGKLSNVSMQKKASGATSASLSGAVDVPGSKAESMVEINGAALSVYRGHAPSTPVWSVSSAPSGYYFASAGSDYTARIWCTDRCSPLRVLSGHISPSVNCVTWHPNCNYVLTASDDKTCRMWDIQTGNCVRILSGSSRGLNLVRVSPSGKYAAAAGYDNIVRIWDLGNGRLVNELRPSEAQERSFSDGVINSMCYSSCGSALAVSGEDFTVKIWDVRGVANNLADPDYFAANKGHRAVSYGSNPSDSKQLPGMMSPAASFRTNNISVLDLKYTKRNLLLAVGNYAA</sequence>
<feature type="compositionally biased region" description="Polar residues" evidence="9">
    <location>
        <begin position="58"/>
        <end position="69"/>
    </location>
</feature>
<organism evidence="11 12">
    <name type="scientific">Cyclotella atomus</name>
    <dbReference type="NCBI Taxonomy" id="382360"/>
    <lineage>
        <taxon>Eukaryota</taxon>
        <taxon>Sar</taxon>
        <taxon>Stramenopiles</taxon>
        <taxon>Ochrophyta</taxon>
        <taxon>Bacillariophyta</taxon>
        <taxon>Coscinodiscophyceae</taxon>
        <taxon>Thalassiosirophycidae</taxon>
        <taxon>Stephanodiscales</taxon>
        <taxon>Stephanodiscaceae</taxon>
        <taxon>Cyclotella</taxon>
    </lineage>
</organism>
<feature type="region of interest" description="Disordered" evidence="9">
    <location>
        <begin position="207"/>
        <end position="233"/>
    </location>
</feature>
<dbReference type="PRINTS" id="PR00320">
    <property type="entry name" value="GPROTEINBRPT"/>
</dbReference>
<feature type="repeat" description="WD" evidence="7">
    <location>
        <begin position="862"/>
        <end position="889"/>
    </location>
</feature>
<evidence type="ECO:0000313" key="12">
    <source>
        <dbReference type="Proteomes" id="UP001530400"/>
    </source>
</evidence>
<feature type="repeat" description="WD" evidence="7">
    <location>
        <begin position="805"/>
        <end position="846"/>
    </location>
</feature>
<evidence type="ECO:0000256" key="9">
    <source>
        <dbReference type="SAM" id="MobiDB-lite"/>
    </source>
</evidence>
<feature type="compositionally biased region" description="Polar residues" evidence="9">
    <location>
        <begin position="10"/>
        <end position="34"/>
    </location>
</feature>
<feature type="compositionally biased region" description="Low complexity" evidence="9">
    <location>
        <begin position="223"/>
        <end position="232"/>
    </location>
</feature>
<evidence type="ECO:0000256" key="7">
    <source>
        <dbReference type="PROSITE-ProRule" id="PRU00221"/>
    </source>
</evidence>
<keyword evidence="3" id="KW-0677">Repeat</keyword>
<evidence type="ECO:0000256" key="6">
    <source>
        <dbReference type="ARBA" id="ARBA00023242"/>
    </source>
</evidence>
<feature type="coiled-coil region" evidence="8">
    <location>
        <begin position="310"/>
        <end position="382"/>
    </location>
</feature>
<dbReference type="InterPro" id="IPR020472">
    <property type="entry name" value="WD40_PAC1"/>
</dbReference>
<evidence type="ECO:0000256" key="3">
    <source>
        <dbReference type="ARBA" id="ARBA00022737"/>
    </source>
</evidence>
<dbReference type="Pfam" id="PF00400">
    <property type="entry name" value="WD40"/>
    <property type="match status" value="6"/>
</dbReference>
<dbReference type="Pfam" id="PF04494">
    <property type="entry name" value="TFIID_NTD2"/>
    <property type="match status" value="1"/>
</dbReference>
<dbReference type="EMBL" id="JALLPJ020001379">
    <property type="protein sequence ID" value="KAL3766796.1"/>
    <property type="molecule type" value="Genomic_DNA"/>
</dbReference>
<dbReference type="Proteomes" id="UP001530400">
    <property type="component" value="Unassembled WGS sequence"/>
</dbReference>
<dbReference type="InterPro" id="IPR036322">
    <property type="entry name" value="WD40_repeat_dom_sf"/>
</dbReference>
<dbReference type="CDD" id="cd00200">
    <property type="entry name" value="WD40"/>
    <property type="match status" value="1"/>
</dbReference>
<dbReference type="Gene3D" id="1.25.40.500">
    <property type="entry name" value="TFIID subunit TAF5, NTD2 domain"/>
    <property type="match status" value="1"/>
</dbReference>
<feature type="compositionally biased region" description="Low complexity" evidence="9">
    <location>
        <begin position="207"/>
        <end position="216"/>
    </location>
</feature>
<reference evidence="11 12" key="1">
    <citation type="submission" date="2024-10" db="EMBL/GenBank/DDBJ databases">
        <title>Updated reference genomes for cyclostephanoid diatoms.</title>
        <authorList>
            <person name="Roberts W.R."/>
            <person name="Alverson A.J."/>
        </authorList>
    </citation>
    <scope>NUCLEOTIDE SEQUENCE [LARGE SCALE GENOMIC DNA]</scope>
    <source>
        <strain evidence="11 12">AJA010-31</strain>
    </source>
</reference>
<dbReference type="PROSITE" id="PS50082">
    <property type="entry name" value="WD_REPEATS_2"/>
    <property type="match status" value="4"/>
</dbReference>
<feature type="domain" description="TFIID subunit TAF5 NTD2" evidence="10">
    <location>
        <begin position="235"/>
        <end position="293"/>
    </location>
</feature>
<feature type="repeat" description="WD" evidence="7">
    <location>
        <begin position="770"/>
        <end position="804"/>
    </location>
</feature>
<keyword evidence="5" id="KW-0804">Transcription</keyword>
<dbReference type="AlphaFoldDB" id="A0ABD3MVE2"/>
<dbReference type="PANTHER" id="PTHR19879">
    <property type="entry name" value="TRANSCRIPTION INITIATION FACTOR TFIID"/>
    <property type="match status" value="1"/>
</dbReference>
<dbReference type="GO" id="GO:0005634">
    <property type="term" value="C:nucleus"/>
    <property type="evidence" value="ECO:0007669"/>
    <property type="project" value="UniProtKB-SubCell"/>
</dbReference>
<dbReference type="PROSITE" id="PS50294">
    <property type="entry name" value="WD_REPEATS_REGION"/>
    <property type="match status" value="3"/>
</dbReference>
<feature type="compositionally biased region" description="Acidic residues" evidence="9">
    <location>
        <begin position="158"/>
        <end position="184"/>
    </location>
</feature>
<feature type="repeat" description="WD" evidence="7">
    <location>
        <begin position="641"/>
        <end position="668"/>
    </location>
</feature>
<feature type="region of interest" description="Disordered" evidence="9">
    <location>
        <begin position="1"/>
        <end position="34"/>
    </location>
</feature>
<accession>A0ABD3MVE2</accession>
<name>A0ABD3MVE2_9STRA</name>
<feature type="region of interest" description="Disordered" evidence="9">
    <location>
        <begin position="158"/>
        <end position="189"/>
    </location>
</feature>
<comment type="subcellular location">
    <subcellularLocation>
        <location evidence="1">Nucleus</location>
    </subcellularLocation>
</comment>
<keyword evidence="2 7" id="KW-0853">WD repeat</keyword>
<dbReference type="InterPro" id="IPR001680">
    <property type="entry name" value="WD40_rpt"/>
</dbReference>
<evidence type="ECO:0000256" key="4">
    <source>
        <dbReference type="ARBA" id="ARBA00023015"/>
    </source>
</evidence>
<evidence type="ECO:0000256" key="1">
    <source>
        <dbReference type="ARBA" id="ARBA00004123"/>
    </source>
</evidence>
<dbReference type="InterPro" id="IPR019775">
    <property type="entry name" value="WD40_repeat_CS"/>
</dbReference>
<gene>
    <name evidence="11" type="ORF">ACHAWO_002944</name>
</gene>
<dbReference type="SUPFAM" id="SSF50978">
    <property type="entry name" value="WD40 repeat-like"/>
    <property type="match status" value="1"/>
</dbReference>
<evidence type="ECO:0000313" key="11">
    <source>
        <dbReference type="EMBL" id="KAL3766796.1"/>
    </source>
</evidence>
<dbReference type="InterPro" id="IPR037264">
    <property type="entry name" value="TFIID_NTD2_sf"/>
</dbReference>
<evidence type="ECO:0000259" key="10">
    <source>
        <dbReference type="Pfam" id="PF04494"/>
    </source>
</evidence>
<keyword evidence="6" id="KW-0539">Nucleus</keyword>
<dbReference type="SUPFAM" id="SSF160897">
    <property type="entry name" value="Taf5 N-terminal domain-like"/>
    <property type="match status" value="1"/>
</dbReference>
<dbReference type="SMART" id="SM00320">
    <property type="entry name" value="WD40"/>
    <property type="match status" value="6"/>
</dbReference>
<feature type="region of interest" description="Disordered" evidence="9">
    <location>
        <begin position="58"/>
        <end position="103"/>
    </location>
</feature>
<evidence type="ECO:0000256" key="8">
    <source>
        <dbReference type="SAM" id="Coils"/>
    </source>
</evidence>
<comment type="caution">
    <text evidence="11">The sequence shown here is derived from an EMBL/GenBank/DDBJ whole genome shotgun (WGS) entry which is preliminary data.</text>
</comment>
<dbReference type="InterPro" id="IPR007582">
    <property type="entry name" value="TFIID_NTD2"/>
</dbReference>
<keyword evidence="8" id="KW-0175">Coiled coil</keyword>
<dbReference type="Gene3D" id="2.130.10.10">
    <property type="entry name" value="YVTN repeat-like/Quinoprotein amine dehydrogenase"/>
    <property type="match status" value="2"/>
</dbReference>
<evidence type="ECO:0000256" key="5">
    <source>
        <dbReference type="ARBA" id="ARBA00023163"/>
    </source>
</evidence>